<evidence type="ECO:0000259" key="2">
    <source>
        <dbReference type="Pfam" id="PF14501"/>
    </source>
</evidence>
<dbReference type="GO" id="GO:0042802">
    <property type="term" value="F:identical protein binding"/>
    <property type="evidence" value="ECO:0007669"/>
    <property type="project" value="TreeGrafter"/>
</dbReference>
<dbReference type="Proteomes" id="UP000306509">
    <property type="component" value="Unassembled WGS sequence"/>
</dbReference>
<keyword evidence="1" id="KW-1133">Transmembrane helix</keyword>
<keyword evidence="3" id="KW-0808">Transferase</keyword>
<feature type="transmembrane region" description="Helical" evidence="1">
    <location>
        <begin position="195"/>
        <end position="212"/>
    </location>
</feature>
<dbReference type="GO" id="GO:0016301">
    <property type="term" value="F:kinase activity"/>
    <property type="evidence" value="ECO:0007669"/>
    <property type="project" value="UniProtKB-KW"/>
</dbReference>
<dbReference type="InterPro" id="IPR036890">
    <property type="entry name" value="HATPase_C_sf"/>
</dbReference>
<dbReference type="RefSeq" id="WP_027294162.1">
    <property type="nucleotide sequence ID" value="NZ_CAUSDN010000214.1"/>
</dbReference>
<reference evidence="3 4" key="1">
    <citation type="journal article" date="2019" name="Anaerobe">
        <title>Detection of Robinsoniella peoriensis in multiple bone samples of a trauma patient.</title>
        <authorList>
            <person name="Schrottner P."/>
            <person name="Hartwich K."/>
            <person name="Bunk B."/>
            <person name="Schober I."/>
            <person name="Helbig S."/>
            <person name="Rudolph W.W."/>
            <person name="Gunzer F."/>
        </authorList>
    </citation>
    <scope>NUCLEOTIDE SEQUENCE [LARGE SCALE GENOMIC DNA]</scope>
    <source>
        <strain evidence="3 4">DSM 106044</strain>
    </source>
</reference>
<evidence type="ECO:0000256" key="1">
    <source>
        <dbReference type="SAM" id="Phobius"/>
    </source>
</evidence>
<dbReference type="AlphaFoldDB" id="A0A4U8QA06"/>
<feature type="transmembrane region" description="Helical" evidence="1">
    <location>
        <begin position="93"/>
        <end position="116"/>
    </location>
</feature>
<keyword evidence="4" id="KW-1185">Reference proteome</keyword>
<gene>
    <name evidence="3" type="ORF">DSM106044_01310</name>
</gene>
<keyword evidence="1" id="KW-0472">Membrane</keyword>
<evidence type="ECO:0000313" key="4">
    <source>
        <dbReference type="Proteomes" id="UP000306509"/>
    </source>
</evidence>
<feature type="domain" description="Sensor histidine kinase NatK-like C-terminal" evidence="2">
    <location>
        <begin position="336"/>
        <end position="434"/>
    </location>
</feature>
<proteinExistence type="predicted"/>
<feature type="transmembrane region" description="Helical" evidence="1">
    <location>
        <begin position="163"/>
        <end position="183"/>
    </location>
</feature>
<comment type="caution">
    <text evidence="3">The sequence shown here is derived from an EMBL/GenBank/DDBJ whole genome shotgun (WGS) entry which is preliminary data.</text>
</comment>
<dbReference type="STRING" id="180332.GCA_000797495_05427"/>
<dbReference type="PANTHER" id="PTHR40448">
    <property type="entry name" value="TWO-COMPONENT SENSOR HISTIDINE KINASE"/>
    <property type="match status" value="1"/>
</dbReference>
<feature type="transmembrane region" description="Helical" evidence="1">
    <location>
        <begin position="37"/>
        <end position="57"/>
    </location>
</feature>
<keyword evidence="3" id="KW-0418">Kinase</keyword>
<dbReference type="InterPro" id="IPR032834">
    <property type="entry name" value="NatK-like_C"/>
</dbReference>
<sequence>MNILYTITKYLASPIENFLILYFLIKYLDYKNDSTSSKVGGVLAVIFVTIIAQFTGTFYRSDVILPIAAIFVLWLYCRWALNGGAMLQMLCCFTPFIMITLINTLAYQLVAMSFNITVDALLTSESYILIWVFIITRVLLYVFIQVILRVMKRSKLNLRRREWITFLIVFLVSFITDATLYLMVRNNPTDEAMNLKALIILIGIIIIDIYIYHSILSLSQENQDILHMELTELKCKELERQLFQIKDAENRETKMRHDYKNHLACIQTLLLEEKYDTVIDYAKKVSDFYLQQSTASEICNNHTINAVLHAKSDVCQKYGILLDIKVAGDTSTLDGVDTSIVLFNLLDNAIDANMNNENKWISLEMYQEKCYFNIFVKNPINESVLKKNPQLLSTKESSGKHGLGHLNVADAVNKNGGIVEYYEKDNTFIAHIMMKI</sequence>
<dbReference type="EMBL" id="QGQD01000026">
    <property type="protein sequence ID" value="TLD01801.1"/>
    <property type="molecule type" value="Genomic_DNA"/>
</dbReference>
<dbReference type="PANTHER" id="PTHR40448:SF1">
    <property type="entry name" value="TWO-COMPONENT SENSOR HISTIDINE KINASE"/>
    <property type="match status" value="1"/>
</dbReference>
<protein>
    <submittedName>
        <fullName evidence="3">Sensor histidine kinase DpiB</fullName>
    </submittedName>
</protein>
<feature type="transmembrane region" description="Helical" evidence="1">
    <location>
        <begin position="63"/>
        <end position="81"/>
    </location>
</feature>
<dbReference type="Gene3D" id="3.30.565.10">
    <property type="entry name" value="Histidine kinase-like ATPase, C-terminal domain"/>
    <property type="match status" value="1"/>
</dbReference>
<organism evidence="3 4">
    <name type="scientific">Robinsoniella peoriensis</name>
    <dbReference type="NCBI Taxonomy" id="180332"/>
    <lineage>
        <taxon>Bacteria</taxon>
        <taxon>Bacillati</taxon>
        <taxon>Bacillota</taxon>
        <taxon>Clostridia</taxon>
        <taxon>Lachnospirales</taxon>
        <taxon>Lachnospiraceae</taxon>
        <taxon>Robinsoniella</taxon>
    </lineage>
</organism>
<dbReference type="SUPFAM" id="SSF55874">
    <property type="entry name" value="ATPase domain of HSP90 chaperone/DNA topoisomerase II/histidine kinase"/>
    <property type="match status" value="1"/>
</dbReference>
<evidence type="ECO:0000313" key="3">
    <source>
        <dbReference type="EMBL" id="TLD01801.1"/>
    </source>
</evidence>
<accession>A0A4U8QA06</accession>
<feature type="transmembrane region" description="Helical" evidence="1">
    <location>
        <begin position="128"/>
        <end position="151"/>
    </location>
</feature>
<name>A0A4U8QA06_9FIRM</name>
<keyword evidence="1" id="KW-0812">Transmembrane</keyword>
<dbReference type="Pfam" id="PF14501">
    <property type="entry name" value="HATPase_c_5"/>
    <property type="match status" value="1"/>
</dbReference>